<feature type="compositionally biased region" description="Pro residues" evidence="1">
    <location>
        <begin position="19"/>
        <end position="39"/>
    </location>
</feature>
<comment type="caution">
    <text evidence="2">The sequence shown here is derived from an EMBL/GenBank/DDBJ whole genome shotgun (WGS) entry which is preliminary data.</text>
</comment>
<evidence type="ECO:0000256" key="1">
    <source>
        <dbReference type="SAM" id="MobiDB-lite"/>
    </source>
</evidence>
<dbReference type="AlphaFoldDB" id="A0A5R9J6M2"/>
<sequence length="92" mass="9732">MIGINQISENRVGRAPASGTPPWPGGDPPPDDPPWPPVAWPPAWPPAPWPAPCWPGVPPVLPLTPVLAPPLRGPVAAAFLRRPARSGRLRPT</sequence>
<evidence type="ECO:0000313" key="3">
    <source>
        <dbReference type="Proteomes" id="UP000305654"/>
    </source>
</evidence>
<evidence type="ECO:0000313" key="2">
    <source>
        <dbReference type="EMBL" id="TLU73255.1"/>
    </source>
</evidence>
<protein>
    <submittedName>
        <fullName evidence="2">Uncharacterized protein</fullName>
    </submittedName>
</protein>
<feature type="region of interest" description="Disordered" evidence="1">
    <location>
        <begin position="1"/>
        <end position="39"/>
    </location>
</feature>
<gene>
    <name evidence="2" type="ORF">FE263_07530</name>
</gene>
<proteinExistence type="predicted"/>
<dbReference type="EMBL" id="VCDI01000002">
    <property type="protein sequence ID" value="TLU73255.1"/>
    <property type="molecule type" value="Genomic_DNA"/>
</dbReference>
<name>A0A5R9J6M2_9PROT</name>
<organism evidence="2 3">
    <name type="scientific">Lichenicoccus roseus</name>
    <dbReference type="NCBI Taxonomy" id="2683649"/>
    <lineage>
        <taxon>Bacteria</taxon>
        <taxon>Pseudomonadati</taxon>
        <taxon>Pseudomonadota</taxon>
        <taxon>Alphaproteobacteria</taxon>
        <taxon>Acetobacterales</taxon>
        <taxon>Acetobacteraceae</taxon>
        <taxon>Lichenicoccus</taxon>
    </lineage>
</organism>
<keyword evidence="3" id="KW-1185">Reference proteome</keyword>
<accession>A0A5R9J6M2</accession>
<dbReference type="Proteomes" id="UP000305654">
    <property type="component" value="Unassembled WGS sequence"/>
</dbReference>
<reference evidence="2 3" key="1">
    <citation type="submission" date="2019-05" db="EMBL/GenBank/DDBJ databases">
        <authorList>
            <person name="Pankratov T."/>
            <person name="Grouzdev D."/>
        </authorList>
    </citation>
    <scope>NUCLEOTIDE SEQUENCE [LARGE SCALE GENOMIC DNA]</scope>
    <source>
        <strain evidence="2 3">KEBCLARHB70R</strain>
    </source>
</reference>